<dbReference type="Pfam" id="PF01757">
    <property type="entry name" value="Acyl_transf_3"/>
    <property type="match status" value="1"/>
</dbReference>
<dbReference type="PANTHER" id="PTHR23028">
    <property type="entry name" value="ACETYLTRANSFERASE"/>
    <property type="match status" value="1"/>
</dbReference>
<proteinExistence type="predicted"/>
<reference evidence="3" key="1">
    <citation type="journal article" date="2018" name="Genome Biol.">
        <title>SKESA: strategic k-mer extension for scrupulous assemblies.</title>
        <authorList>
            <person name="Souvorov A."/>
            <person name="Agarwala R."/>
            <person name="Lipman D.J."/>
        </authorList>
    </citation>
    <scope>NUCLEOTIDE SEQUENCE</scope>
    <source>
        <strain evidence="3">MA.GW_S00744-09</strain>
    </source>
</reference>
<feature type="transmembrane region" description="Helical" evidence="1">
    <location>
        <begin position="242"/>
        <end position="263"/>
    </location>
</feature>
<evidence type="ECO:0000256" key="1">
    <source>
        <dbReference type="SAM" id="Phobius"/>
    </source>
</evidence>
<feature type="transmembrane region" description="Helical" evidence="1">
    <location>
        <begin position="147"/>
        <end position="173"/>
    </location>
</feature>
<feature type="transmembrane region" description="Helical" evidence="1">
    <location>
        <begin position="34"/>
        <end position="53"/>
    </location>
</feature>
<evidence type="ECO:0000259" key="2">
    <source>
        <dbReference type="Pfam" id="PF01757"/>
    </source>
</evidence>
<keyword evidence="1" id="KW-1133">Transmembrane helix</keyword>
<feature type="domain" description="Acyltransferase 3" evidence="2">
    <location>
        <begin position="32"/>
        <end position="361"/>
    </location>
</feature>
<keyword evidence="3" id="KW-0012">Acyltransferase</keyword>
<feature type="transmembrane region" description="Helical" evidence="1">
    <location>
        <begin position="213"/>
        <end position="235"/>
    </location>
</feature>
<dbReference type="GO" id="GO:0016020">
    <property type="term" value="C:membrane"/>
    <property type="evidence" value="ECO:0007669"/>
    <property type="project" value="TreeGrafter"/>
</dbReference>
<dbReference type="EMBL" id="DAAUNW010000013">
    <property type="protein sequence ID" value="HAF2211629.1"/>
    <property type="molecule type" value="Genomic_DNA"/>
</dbReference>
<feature type="transmembrane region" description="Helical" evidence="1">
    <location>
        <begin position="283"/>
        <end position="304"/>
    </location>
</feature>
<dbReference type="InterPro" id="IPR050879">
    <property type="entry name" value="Acyltransferase_3"/>
</dbReference>
<dbReference type="InterPro" id="IPR002656">
    <property type="entry name" value="Acyl_transf_3_dom"/>
</dbReference>
<keyword evidence="3" id="KW-0808">Transferase</keyword>
<protein>
    <submittedName>
        <fullName evidence="3">Acyltransferase</fullName>
    </submittedName>
</protein>
<name>A0A743Z8X3_SALER</name>
<gene>
    <name evidence="3" type="ORF">G9E81_004344</name>
</gene>
<evidence type="ECO:0000313" key="3">
    <source>
        <dbReference type="EMBL" id="HAF2211629.1"/>
    </source>
</evidence>
<feature type="transmembrane region" description="Helical" evidence="1">
    <location>
        <begin position="180"/>
        <end position="201"/>
    </location>
</feature>
<comment type="caution">
    <text evidence="3">The sequence shown here is derived from an EMBL/GenBank/DDBJ whole genome shotgun (WGS) entry which is preliminary data.</text>
</comment>
<reference evidence="3" key="2">
    <citation type="submission" date="2020-02" db="EMBL/GenBank/DDBJ databases">
        <authorList>
            <consortium name="NCBI Pathogen Detection Project"/>
        </authorList>
    </citation>
    <scope>NUCLEOTIDE SEQUENCE</scope>
    <source>
        <strain evidence="3">MA.GW_S00744-09</strain>
    </source>
</reference>
<sequence length="381" mass="43668">MMIHGATPSYMLIFFIFKWIKMKSLNSQYLSRIDHLRFIAATFVVFVHSYTAFGGKESGNPLINFMLAGDTGVTLFLVLSGLLFTIISNGGKKDISYKSFIFNRFIRIFPLLSVAWITAMALSRGTATFSDALSLFLFSNLQSSPLLAHFGQTWTIAVEFQFYLIFPFLSLFLNRYGVRYIVYLSLFWLAWRSMIVAIYGGELGSDSYLNNHYYYLTMLGRFDQLLIGMVFGYIYINYKDKFANPIFIIASSAIVFFSLLALRSEGLWYIPTPYVTSLSYLEAFMWGVFVLSYLSSSIKIPYIIDNALSKLGEVSFSEYILHGVVLYSFHKTFGVPRFVENDNINAVINFLILLPAILIFSKICFELIEKPFLGFRKKYAK</sequence>
<dbReference type="AlphaFoldDB" id="A0A743Z8X3"/>
<feature type="transmembrane region" description="Helical" evidence="1">
    <location>
        <begin position="346"/>
        <end position="368"/>
    </location>
</feature>
<keyword evidence="1" id="KW-0472">Membrane</keyword>
<organism evidence="3">
    <name type="scientific">Salmonella enterica</name>
    <name type="common">Salmonella choleraesuis</name>
    <dbReference type="NCBI Taxonomy" id="28901"/>
    <lineage>
        <taxon>Bacteria</taxon>
        <taxon>Pseudomonadati</taxon>
        <taxon>Pseudomonadota</taxon>
        <taxon>Gammaproteobacteria</taxon>
        <taxon>Enterobacterales</taxon>
        <taxon>Enterobacteriaceae</taxon>
        <taxon>Salmonella</taxon>
    </lineage>
</organism>
<dbReference type="GO" id="GO:0000271">
    <property type="term" value="P:polysaccharide biosynthetic process"/>
    <property type="evidence" value="ECO:0007669"/>
    <property type="project" value="TreeGrafter"/>
</dbReference>
<keyword evidence="1" id="KW-0812">Transmembrane</keyword>
<dbReference type="PANTHER" id="PTHR23028:SF53">
    <property type="entry name" value="ACYL_TRANSF_3 DOMAIN-CONTAINING PROTEIN"/>
    <property type="match status" value="1"/>
</dbReference>
<dbReference type="GO" id="GO:0016747">
    <property type="term" value="F:acyltransferase activity, transferring groups other than amino-acyl groups"/>
    <property type="evidence" value="ECO:0007669"/>
    <property type="project" value="InterPro"/>
</dbReference>
<feature type="transmembrane region" description="Helical" evidence="1">
    <location>
        <begin position="108"/>
        <end position="127"/>
    </location>
</feature>
<accession>A0A743Z8X3</accession>
<feature type="transmembrane region" description="Helical" evidence="1">
    <location>
        <begin position="65"/>
        <end position="87"/>
    </location>
</feature>